<dbReference type="SUPFAM" id="SSF51261">
    <property type="entry name" value="Duplicated hybrid motif"/>
    <property type="match status" value="1"/>
</dbReference>
<evidence type="ECO:0000313" key="4">
    <source>
        <dbReference type="Proteomes" id="UP000300879"/>
    </source>
</evidence>
<dbReference type="RefSeq" id="WP_138225074.1">
    <property type="nucleotide sequence ID" value="NZ_CP040396.1"/>
</dbReference>
<dbReference type="EMBL" id="CP040396">
    <property type="protein sequence ID" value="QCT01982.1"/>
    <property type="molecule type" value="Genomic_DNA"/>
</dbReference>
<keyword evidence="4" id="KW-1185">Reference proteome</keyword>
<dbReference type="KEGG" id="palo:E6C60_1264"/>
<evidence type="ECO:0000313" key="3">
    <source>
        <dbReference type="EMBL" id="QCT01982.1"/>
    </source>
</evidence>
<dbReference type="CDD" id="cd12797">
    <property type="entry name" value="M23_peptidase"/>
    <property type="match status" value="1"/>
</dbReference>
<dbReference type="InterPro" id="IPR016047">
    <property type="entry name" value="M23ase_b-sheet_dom"/>
</dbReference>
<reference evidence="3 4" key="1">
    <citation type="submission" date="2019-05" db="EMBL/GenBank/DDBJ databases">
        <authorList>
            <person name="Chen C."/>
        </authorList>
    </citation>
    <scope>NUCLEOTIDE SEQUENCE [LARGE SCALE GENOMIC DNA]</scope>
    <source>
        <strain evidence="3 4">HB172198</strain>
    </source>
</reference>
<dbReference type="Gene3D" id="2.70.70.10">
    <property type="entry name" value="Glucose Permease (Domain IIA)"/>
    <property type="match status" value="1"/>
</dbReference>
<protein>
    <submittedName>
        <fullName evidence="3">Peptidase, M23 family</fullName>
    </submittedName>
</protein>
<keyword evidence="1" id="KW-1133">Transmembrane helix</keyword>
<sequence>MDIRTSVRNRREARIRELLEEKANPASATRQESEALLQAAEFNKKHFTGSLASPLQDPVSERDPEKLWKQGYRGWEEPVPTPPASGPPRLMTGLLRRIVISALLFGAVWGVFSTDQPWAARVQWFVLDGLSREMDFAAAQAWYEEHFGGAPSFIPIFGQDPQESTKVNGEMLVPPLSGTVLQPFVVDMKGIKIVPQSEQQSSREVHSIEAGRVMKVRPLPDGLYTLEVQHRNGRYAQYSGLSHVTLRAEDWVQGGDVLGVVPLSLSSGEEPVLYFMLKEGSMPVDPADVIPF</sequence>
<keyword evidence="1" id="KW-0472">Membrane</keyword>
<dbReference type="OrthoDB" id="2986589at2"/>
<feature type="transmembrane region" description="Helical" evidence="1">
    <location>
        <begin position="94"/>
        <end position="112"/>
    </location>
</feature>
<dbReference type="Proteomes" id="UP000300879">
    <property type="component" value="Chromosome"/>
</dbReference>
<dbReference type="InterPro" id="IPR011055">
    <property type="entry name" value="Dup_hybrid_motif"/>
</dbReference>
<evidence type="ECO:0000256" key="1">
    <source>
        <dbReference type="SAM" id="Phobius"/>
    </source>
</evidence>
<accession>A0A4P8XHH8</accession>
<organism evidence="3 4">
    <name type="scientific">Paenibacillus algicola</name>
    <dbReference type="NCBI Taxonomy" id="2565926"/>
    <lineage>
        <taxon>Bacteria</taxon>
        <taxon>Bacillati</taxon>
        <taxon>Bacillota</taxon>
        <taxon>Bacilli</taxon>
        <taxon>Bacillales</taxon>
        <taxon>Paenibacillaceae</taxon>
        <taxon>Paenibacillus</taxon>
    </lineage>
</organism>
<dbReference type="AlphaFoldDB" id="A0A4P8XHH8"/>
<feature type="domain" description="M23ase beta-sheet core" evidence="2">
    <location>
        <begin position="201"/>
        <end position="286"/>
    </location>
</feature>
<keyword evidence="1" id="KW-0812">Transmembrane</keyword>
<dbReference type="Pfam" id="PF01551">
    <property type="entry name" value="Peptidase_M23"/>
    <property type="match status" value="1"/>
</dbReference>
<gene>
    <name evidence="3" type="ORF">E6C60_1264</name>
</gene>
<name>A0A4P8XHH8_9BACL</name>
<proteinExistence type="predicted"/>
<evidence type="ECO:0000259" key="2">
    <source>
        <dbReference type="Pfam" id="PF01551"/>
    </source>
</evidence>